<keyword evidence="2" id="KW-1185">Reference proteome</keyword>
<protein>
    <submittedName>
        <fullName evidence="1">Uncharacterized protein</fullName>
    </submittedName>
</protein>
<dbReference type="EMBL" id="QCXM01000008">
    <property type="protein sequence ID" value="PUT47088.1"/>
    <property type="molecule type" value="Genomic_DNA"/>
</dbReference>
<evidence type="ECO:0000313" key="2">
    <source>
        <dbReference type="Proteomes" id="UP000251035"/>
    </source>
</evidence>
<proteinExistence type="predicted"/>
<evidence type="ECO:0000313" key="1">
    <source>
        <dbReference type="EMBL" id="PUT47088.1"/>
    </source>
</evidence>
<accession>A0ABX5JN22</accession>
<name>A0ABX5JN22_9GAMM</name>
<sequence length="70" mass="8092">MAEINMEISKETVQAVQELCHISDELKEIRIALNKLITVFMETPYPTHPNTLTNYLEYKGKKPQTNDITL</sequence>
<gene>
    <name evidence="1" type="ORF">DB745_08660</name>
</gene>
<dbReference type="Proteomes" id="UP000251035">
    <property type="component" value="Unassembled WGS sequence"/>
</dbReference>
<reference evidence="1 2" key="1">
    <citation type="submission" date="2018-04" db="EMBL/GenBank/DDBJ databases">
        <title>Whole genome sequence comparison of clinical and drinking water Legionella pneumophila isolates associated with the Flint Water Crisis.</title>
        <authorList>
            <person name="Garner E."/>
            <person name="Brown C."/>
            <person name="Schwake O."/>
            <person name="Coil D."/>
            <person name="Jospin G."/>
            <person name="Eisen J."/>
            <person name="Edwards M."/>
            <person name="Pruden A."/>
        </authorList>
    </citation>
    <scope>NUCLEOTIDE SEQUENCE [LARGE SCALE GENOMIC DNA]</scope>
    <source>
        <strain evidence="1 2">Genessee03</strain>
    </source>
</reference>
<organism evidence="1 2">
    <name type="scientific">Legionella taurinensis</name>
    <dbReference type="NCBI Taxonomy" id="70611"/>
    <lineage>
        <taxon>Bacteria</taxon>
        <taxon>Pseudomonadati</taxon>
        <taxon>Pseudomonadota</taxon>
        <taxon>Gammaproteobacteria</taxon>
        <taxon>Legionellales</taxon>
        <taxon>Legionellaceae</taxon>
        <taxon>Legionella</taxon>
    </lineage>
</organism>
<comment type="caution">
    <text evidence="1">The sequence shown here is derived from an EMBL/GenBank/DDBJ whole genome shotgun (WGS) entry which is preliminary data.</text>
</comment>